<evidence type="ECO:0000256" key="1">
    <source>
        <dbReference type="ARBA" id="ARBA00023015"/>
    </source>
</evidence>
<evidence type="ECO:0000256" key="3">
    <source>
        <dbReference type="ARBA" id="ARBA00023163"/>
    </source>
</evidence>
<evidence type="ECO:0000313" key="5">
    <source>
        <dbReference type="EMBL" id="XAH73901.1"/>
    </source>
</evidence>
<dbReference type="SUPFAM" id="SSF46785">
    <property type="entry name" value="Winged helix' DNA-binding domain"/>
    <property type="match status" value="1"/>
</dbReference>
<dbReference type="Pfam" id="PF12802">
    <property type="entry name" value="MarR_2"/>
    <property type="match status" value="1"/>
</dbReference>
<evidence type="ECO:0000313" key="6">
    <source>
        <dbReference type="Proteomes" id="UP001451571"/>
    </source>
</evidence>
<dbReference type="RefSeq" id="WP_342757502.1">
    <property type="nucleotide sequence ID" value="NZ_CP146256.1"/>
</dbReference>
<sequence>MTNDQPLAFRIKSLNNQIRRYFERTAILENDANLTGMQYGILGFLAEQSSKTDVYQKDIEAEFNIRRSTASGMLKLLEKEGFIIRENDSGDTRLKKIIMSDRAKELNKVAKANMEKLQVLLTRGISDKEMEQFYATLKKISDNAM</sequence>
<organism evidence="5 6">
    <name type="scientific">Kineothrix sedimenti</name>
    <dbReference type="NCBI Taxonomy" id="3123317"/>
    <lineage>
        <taxon>Bacteria</taxon>
        <taxon>Bacillati</taxon>
        <taxon>Bacillota</taxon>
        <taxon>Clostridia</taxon>
        <taxon>Lachnospirales</taxon>
        <taxon>Lachnospiraceae</taxon>
        <taxon>Kineothrix</taxon>
    </lineage>
</organism>
<dbReference type="PANTHER" id="PTHR42756">
    <property type="entry name" value="TRANSCRIPTIONAL REGULATOR, MARR"/>
    <property type="match status" value="1"/>
</dbReference>
<dbReference type="Gene3D" id="1.10.10.10">
    <property type="entry name" value="Winged helix-like DNA-binding domain superfamily/Winged helix DNA-binding domain"/>
    <property type="match status" value="1"/>
</dbReference>
<dbReference type="SMART" id="SM00347">
    <property type="entry name" value="HTH_MARR"/>
    <property type="match status" value="1"/>
</dbReference>
<name>A0ABZ3EUK0_9FIRM</name>
<dbReference type="Proteomes" id="UP001451571">
    <property type="component" value="Chromosome"/>
</dbReference>
<dbReference type="EMBL" id="CP146256">
    <property type="protein sequence ID" value="XAH73901.1"/>
    <property type="molecule type" value="Genomic_DNA"/>
</dbReference>
<keyword evidence="6" id="KW-1185">Reference proteome</keyword>
<dbReference type="PRINTS" id="PR00598">
    <property type="entry name" value="HTHMARR"/>
</dbReference>
<keyword evidence="3" id="KW-0804">Transcription</keyword>
<dbReference type="InterPro" id="IPR036390">
    <property type="entry name" value="WH_DNA-bd_sf"/>
</dbReference>
<reference evidence="5 6" key="1">
    <citation type="submission" date="2024-02" db="EMBL/GenBank/DDBJ databases">
        <title>Bacterial strain from lacustrine sediment.</title>
        <authorList>
            <person name="Petit C."/>
            <person name="Fadhlaoui K."/>
        </authorList>
    </citation>
    <scope>NUCLEOTIDE SEQUENCE [LARGE SCALE GENOMIC DNA]</scope>
    <source>
        <strain evidence="5 6">IPX-CK</strain>
    </source>
</reference>
<dbReference type="InterPro" id="IPR036388">
    <property type="entry name" value="WH-like_DNA-bd_sf"/>
</dbReference>
<dbReference type="PROSITE" id="PS50995">
    <property type="entry name" value="HTH_MARR_2"/>
    <property type="match status" value="1"/>
</dbReference>
<gene>
    <name evidence="5" type="ORF">V6984_20750</name>
</gene>
<evidence type="ECO:0000259" key="4">
    <source>
        <dbReference type="PROSITE" id="PS50995"/>
    </source>
</evidence>
<protein>
    <submittedName>
        <fullName evidence="5">MarR family transcriptional regulator</fullName>
    </submittedName>
</protein>
<dbReference type="InterPro" id="IPR000835">
    <property type="entry name" value="HTH_MarR-typ"/>
</dbReference>
<proteinExistence type="predicted"/>
<feature type="domain" description="HTH marR-type" evidence="4">
    <location>
        <begin position="4"/>
        <end position="142"/>
    </location>
</feature>
<keyword evidence="2" id="KW-0238">DNA-binding</keyword>
<dbReference type="PANTHER" id="PTHR42756:SF1">
    <property type="entry name" value="TRANSCRIPTIONAL REPRESSOR OF EMRAB OPERON"/>
    <property type="match status" value="1"/>
</dbReference>
<keyword evidence="1" id="KW-0805">Transcription regulation</keyword>
<accession>A0ABZ3EUK0</accession>
<evidence type="ECO:0000256" key="2">
    <source>
        <dbReference type="ARBA" id="ARBA00023125"/>
    </source>
</evidence>